<dbReference type="GO" id="GO:0008270">
    <property type="term" value="F:zinc ion binding"/>
    <property type="evidence" value="ECO:0007669"/>
    <property type="project" value="UniProtKB-KW"/>
</dbReference>
<dbReference type="Proteomes" id="UP000366051">
    <property type="component" value="Chromosome"/>
</dbReference>
<dbReference type="KEGG" id="hcv:FTV88_2366"/>
<evidence type="ECO:0000256" key="7">
    <source>
        <dbReference type="ARBA" id="ARBA00048220"/>
    </source>
</evidence>
<dbReference type="PROSITE" id="PS51163">
    <property type="entry name" value="YRDC"/>
    <property type="match status" value="1"/>
</dbReference>
<dbReference type="InterPro" id="IPR011125">
    <property type="entry name" value="Znf_HypF"/>
</dbReference>
<dbReference type="GO" id="GO:0016874">
    <property type="term" value="F:ligase activity"/>
    <property type="evidence" value="ECO:0007669"/>
    <property type="project" value="UniProtKB-UniRule"/>
</dbReference>
<dbReference type="Gene3D" id="3.30.420.40">
    <property type="match status" value="1"/>
</dbReference>
<dbReference type="Pfam" id="PF07503">
    <property type="entry name" value="zf-HYPF"/>
    <property type="match status" value="2"/>
</dbReference>
<dbReference type="InterPro" id="IPR001792">
    <property type="entry name" value="Acylphosphatase-like_dom"/>
</dbReference>
<dbReference type="EMBL" id="CP045875">
    <property type="protein sequence ID" value="QGG48464.1"/>
    <property type="molecule type" value="Genomic_DNA"/>
</dbReference>
<evidence type="ECO:0000313" key="12">
    <source>
        <dbReference type="EMBL" id="QGG48464.1"/>
    </source>
</evidence>
<dbReference type="InterPro" id="IPR006070">
    <property type="entry name" value="Sua5-like_dom"/>
</dbReference>
<dbReference type="RefSeq" id="WP_153725636.1">
    <property type="nucleotide sequence ID" value="NZ_CP045875.1"/>
</dbReference>
<dbReference type="Gene3D" id="3.30.110.120">
    <property type="match status" value="1"/>
</dbReference>
<dbReference type="PANTHER" id="PTHR42959">
    <property type="entry name" value="CARBAMOYLTRANSFERASE"/>
    <property type="match status" value="1"/>
</dbReference>
<dbReference type="SUPFAM" id="SSF54975">
    <property type="entry name" value="Acylphosphatase/BLUF domain-like"/>
    <property type="match status" value="1"/>
</dbReference>
<evidence type="ECO:0000256" key="6">
    <source>
        <dbReference type="ARBA" id="ARBA00022833"/>
    </source>
</evidence>
<dbReference type="InterPro" id="IPR051060">
    <property type="entry name" value="Carbamoyltrans_HypF-like"/>
</dbReference>
<dbReference type="AlphaFoldDB" id="A0A5Q2MZP6"/>
<dbReference type="Pfam" id="PF22521">
    <property type="entry name" value="HypF_C_2"/>
    <property type="match status" value="1"/>
</dbReference>
<dbReference type="InterPro" id="IPR041440">
    <property type="entry name" value="HypF_C"/>
</dbReference>
<reference evidence="13" key="1">
    <citation type="submission" date="2019-11" db="EMBL/GenBank/DDBJ databases">
        <title>Genome sequence of Heliorestis convoluta strain HH, an alkaliphilic and minimalistic phototrophic bacterium from a soda lake in Egypt.</title>
        <authorList>
            <person name="Dewey E.D."/>
            <person name="Stokes L.M."/>
            <person name="Burchell B.M."/>
            <person name="Shaffer K.N."/>
            <person name="Huntington A.M."/>
            <person name="Baker J.M."/>
            <person name="Nadendla S."/>
            <person name="Giglio M.G."/>
            <person name="Touchman J.W."/>
            <person name="Blankenship R.E."/>
            <person name="Madigan M.T."/>
            <person name="Sattley W.M."/>
        </authorList>
    </citation>
    <scope>NUCLEOTIDE SEQUENCE [LARGE SCALE GENOMIC DNA]</scope>
    <source>
        <strain evidence="13">HH</strain>
    </source>
</reference>
<accession>A0A5Q2MZP6</accession>
<dbReference type="Pfam" id="PF00708">
    <property type="entry name" value="Acylphosphatase"/>
    <property type="match status" value="1"/>
</dbReference>
<sequence length="800" mass="88745">MRSLQVEVKGLVQAVGFRPFVYQLAHQWNLRGWVCNNAEGVVIVVEGTHSDMEAFLQDLTTKAPPLSRIDQVNLSEQEWKRYTEFTIRPSQEGQARLAPVPPDIAICPQCHEDLCNKGSRYYHYPFTNCTNCGSRYTIIETFPYDRPRTAMASFAMCLACRQEYMDPLNRRFHAQPIACPTCGPHLWMSDRQGRPLQGAWQENFHKRIRGGQIVAVKSLGGFHLVCDGRNATAITTLRQRKKRPHQPFAVMGQGIKVVQALCLLCDEEEKMLTGPQSPIVVLEQRRDIAQQLPSIDLLAPGVKTLGMMTPYTPLHFLLFADDVDVLVMTSGNLSGFPLARTEEEALEQLSSIADAFLFHNRPIVSRADDSVLRLIDGSWHLYRRSRGFVPVSLPLPAPSATPLQSASMLAVGGDMKNTFALVKDGEAVLSQHMGTLHTREGEKNYLESLTHLQKLLDLEPASITCDGHPHYHSVHLAHRLSKPLLTVQHHHGHFAATMADHGCTQPCIGVIMDGTGYGDDGTIWGFEIMTGDLQSYQRHYALRPVPLPGGERAVKKPYITAAAFLGEAFGDPGWEKAKELFPAEAKEIALARLLVQQKLNSPLVSSAGRFLDALSALLGICKESTYDGQAAIELGEAPSYRLGLAGRKAHNHEIEETLALGSYPFLLPQDASLYFDYSPVLTGLLEDLEKGVDRSILASRLHNSFALLIREAVCKVAQKEKRSTVALGGGVFQNPYLFTLVHYLLRQEGLQVLWPQRVPANDGGLSYGQAAIAYWHHQQVNEEKAGVEDVSSSTFKNHSN</sequence>
<protein>
    <recommendedName>
        <fullName evidence="8">Carbamoyltransferase</fullName>
        <ecNumber evidence="8">6.2.-.-</ecNumber>
    </recommendedName>
</protein>
<evidence type="ECO:0000256" key="3">
    <source>
        <dbReference type="ARBA" id="ARBA00022598"/>
    </source>
</evidence>
<keyword evidence="3" id="KW-0436">Ligase</keyword>
<dbReference type="NCBIfam" id="TIGR00143">
    <property type="entry name" value="hypF"/>
    <property type="match status" value="1"/>
</dbReference>
<feature type="domain" description="Acylphosphatase-like" evidence="10">
    <location>
        <begin position="3"/>
        <end position="89"/>
    </location>
</feature>
<feature type="active site" evidence="9">
    <location>
        <position position="18"/>
    </location>
</feature>
<dbReference type="InterPro" id="IPR004421">
    <property type="entry name" value="Carbamoyltransferase_HypF"/>
</dbReference>
<evidence type="ECO:0000256" key="4">
    <source>
        <dbReference type="ARBA" id="ARBA00022723"/>
    </source>
</evidence>
<feature type="active site" evidence="9">
    <location>
        <position position="36"/>
    </location>
</feature>
<keyword evidence="5" id="KW-0863">Zinc-finger</keyword>
<comment type="catalytic activity">
    <reaction evidence="7">
        <text>C-terminal L-cysteinyl-[HypE protein] + carbamoyl phosphate + ATP + H2O = C-terminal S-carboxamide-L-cysteinyl-[HypE protein] + AMP + phosphate + diphosphate + H(+)</text>
        <dbReference type="Rhea" id="RHEA:55636"/>
        <dbReference type="Rhea" id="RHEA-COMP:14247"/>
        <dbReference type="Rhea" id="RHEA-COMP:14392"/>
        <dbReference type="ChEBI" id="CHEBI:15377"/>
        <dbReference type="ChEBI" id="CHEBI:15378"/>
        <dbReference type="ChEBI" id="CHEBI:30616"/>
        <dbReference type="ChEBI" id="CHEBI:33019"/>
        <dbReference type="ChEBI" id="CHEBI:43474"/>
        <dbReference type="ChEBI" id="CHEBI:58228"/>
        <dbReference type="ChEBI" id="CHEBI:76913"/>
        <dbReference type="ChEBI" id="CHEBI:139126"/>
        <dbReference type="ChEBI" id="CHEBI:456215"/>
    </reaction>
</comment>
<dbReference type="Pfam" id="PF17788">
    <property type="entry name" value="HypF_C"/>
    <property type="match status" value="1"/>
</dbReference>
<dbReference type="Gene3D" id="3.30.420.360">
    <property type="match status" value="1"/>
</dbReference>
<dbReference type="UniPathway" id="UPA00335"/>
<dbReference type="EC" id="6.2.-.-" evidence="8"/>
<comment type="catalytic activity">
    <reaction evidence="9">
        <text>an acyl phosphate + H2O = a carboxylate + phosphate + H(+)</text>
        <dbReference type="Rhea" id="RHEA:14965"/>
        <dbReference type="ChEBI" id="CHEBI:15377"/>
        <dbReference type="ChEBI" id="CHEBI:15378"/>
        <dbReference type="ChEBI" id="CHEBI:29067"/>
        <dbReference type="ChEBI" id="CHEBI:43474"/>
        <dbReference type="ChEBI" id="CHEBI:59918"/>
        <dbReference type="EC" id="3.6.1.7"/>
    </reaction>
</comment>
<dbReference type="PANTHER" id="PTHR42959:SF1">
    <property type="entry name" value="CARBAMOYLTRANSFERASE HYPF"/>
    <property type="match status" value="1"/>
</dbReference>
<keyword evidence="13" id="KW-1185">Reference proteome</keyword>
<evidence type="ECO:0000259" key="10">
    <source>
        <dbReference type="PROSITE" id="PS51160"/>
    </source>
</evidence>
<dbReference type="GO" id="GO:0003998">
    <property type="term" value="F:acylphosphatase activity"/>
    <property type="evidence" value="ECO:0007669"/>
    <property type="project" value="UniProtKB-EC"/>
</dbReference>
<feature type="domain" description="YrdC-like" evidence="11">
    <location>
        <begin position="198"/>
        <end position="387"/>
    </location>
</feature>
<keyword evidence="4" id="KW-0479">Metal-binding</keyword>
<proteinExistence type="inferred from homology"/>
<dbReference type="PIRSF" id="PIRSF006256">
    <property type="entry name" value="CMPcnvr_hdrg_mat"/>
    <property type="match status" value="1"/>
</dbReference>
<dbReference type="SUPFAM" id="SSF55821">
    <property type="entry name" value="YrdC/RibB"/>
    <property type="match status" value="1"/>
</dbReference>
<organism evidence="12 13">
    <name type="scientific">Heliorestis convoluta</name>
    <dbReference type="NCBI Taxonomy" id="356322"/>
    <lineage>
        <taxon>Bacteria</taxon>
        <taxon>Bacillati</taxon>
        <taxon>Bacillota</taxon>
        <taxon>Clostridia</taxon>
        <taxon>Eubacteriales</taxon>
        <taxon>Heliobacteriaceae</taxon>
        <taxon>Heliorestis</taxon>
    </lineage>
</organism>
<evidence type="ECO:0000259" key="11">
    <source>
        <dbReference type="PROSITE" id="PS51163"/>
    </source>
</evidence>
<dbReference type="OrthoDB" id="9808093at2"/>
<dbReference type="GO" id="GO:0003725">
    <property type="term" value="F:double-stranded RNA binding"/>
    <property type="evidence" value="ECO:0007669"/>
    <property type="project" value="InterPro"/>
</dbReference>
<keyword evidence="9" id="KW-0378">Hydrolase</keyword>
<comment type="similarity">
    <text evidence="2 8">Belongs to the carbamoyltransferase HypF family.</text>
</comment>
<dbReference type="GO" id="GO:0051604">
    <property type="term" value="P:protein maturation"/>
    <property type="evidence" value="ECO:0007669"/>
    <property type="project" value="TreeGrafter"/>
</dbReference>
<name>A0A5Q2MZP6_9FIRM</name>
<evidence type="ECO:0000256" key="8">
    <source>
        <dbReference type="PIRNR" id="PIRNR006256"/>
    </source>
</evidence>
<gene>
    <name evidence="12" type="primary">hypF</name>
    <name evidence="12" type="ORF">FTV88_2366</name>
</gene>
<keyword evidence="6" id="KW-0862">Zinc</keyword>
<evidence type="ECO:0000256" key="9">
    <source>
        <dbReference type="PROSITE-ProRule" id="PRU00520"/>
    </source>
</evidence>
<dbReference type="GO" id="GO:0016743">
    <property type="term" value="F:carboxyl- or carbamoyltransferase activity"/>
    <property type="evidence" value="ECO:0007669"/>
    <property type="project" value="UniProtKB-UniRule"/>
</dbReference>
<comment type="pathway">
    <text evidence="1">Protein modification; [NiFe] hydrogenase maturation.</text>
</comment>
<dbReference type="PROSITE" id="PS51160">
    <property type="entry name" value="ACYLPHOSPHATASE_3"/>
    <property type="match status" value="1"/>
</dbReference>
<evidence type="ECO:0000256" key="1">
    <source>
        <dbReference type="ARBA" id="ARBA00004711"/>
    </source>
</evidence>
<dbReference type="InterPro" id="IPR017945">
    <property type="entry name" value="DHBP_synth_RibB-like_a/b_dom"/>
</dbReference>
<evidence type="ECO:0000256" key="2">
    <source>
        <dbReference type="ARBA" id="ARBA00008097"/>
    </source>
</evidence>
<evidence type="ECO:0000313" key="13">
    <source>
        <dbReference type="Proteomes" id="UP000366051"/>
    </source>
</evidence>
<dbReference type="InterPro" id="IPR055128">
    <property type="entry name" value="HypF_C_2"/>
</dbReference>
<dbReference type="Pfam" id="PF01300">
    <property type="entry name" value="Sua5_yciO_yrdC"/>
    <property type="match status" value="1"/>
</dbReference>
<evidence type="ECO:0000256" key="5">
    <source>
        <dbReference type="ARBA" id="ARBA00022771"/>
    </source>
</evidence>
<dbReference type="Gene3D" id="3.90.870.50">
    <property type="match status" value="1"/>
</dbReference>
<dbReference type="InterPro" id="IPR036046">
    <property type="entry name" value="Acylphosphatase-like_dom_sf"/>
</dbReference>